<dbReference type="GO" id="GO:0051119">
    <property type="term" value="F:sugar transmembrane transporter activity"/>
    <property type="evidence" value="ECO:0007669"/>
    <property type="project" value="InterPro"/>
</dbReference>
<evidence type="ECO:0000256" key="5">
    <source>
        <dbReference type="ARBA" id="ARBA00022989"/>
    </source>
</evidence>
<dbReference type="Pfam" id="PF00083">
    <property type="entry name" value="Sugar_tr"/>
    <property type="match status" value="1"/>
</dbReference>
<dbReference type="PROSITE" id="PS50850">
    <property type="entry name" value="MFS"/>
    <property type="match status" value="1"/>
</dbReference>
<feature type="transmembrane region" description="Helical" evidence="9">
    <location>
        <begin position="253"/>
        <end position="271"/>
    </location>
</feature>
<keyword evidence="7" id="KW-0813">Transport</keyword>
<protein>
    <recommendedName>
        <fullName evidence="10">Major facilitator superfamily (MFS) profile domain-containing protein</fullName>
    </recommendedName>
</protein>
<gene>
    <name evidence="11" type="ORF">CAMPLR22A2D_LOCUS378</name>
</gene>
<dbReference type="GO" id="GO:0016020">
    <property type="term" value="C:membrane"/>
    <property type="evidence" value="ECO:0007669"/>
    <property type="project" value="UniProtKB-SubCell"/>
</dbReference>
<evidence type="ECO:0000256" key="4">
    <source>
        <dbReference type="ARBA" id="ARBA00022692"/>
    </source>
</evidence>
<feature type="domain" description="Major facilitator superfamily (MFS) profile" evidence="10">
    <location>
        <begin position="129"/>
        <end position="549"/>
    </location>
</feature>
<evidence type="ECO:0000256" key="7">
    <source>
        <dbReference type="RuleBase" id="RU003346"/>
    </source>
</evidence>
<dbReference type="InterPro" id="IPR036259">
    <property type="entry name" value="MFS_trans_sf"/>
</dbReference>
<evidence type="ECO:0000256" key="3">
    <source>
        <dbReference type="ARBA" id="ARBA00022597"/>
    </source>
</evidence>
<feature type="transmembrane region" description="Helical" evidence="9">
    <location>
        <begin position="194"/>
        <end position="212"/>
    </location>
</feature>
<accession>A0A7H4LAZ9</accession>
<feature type="transmembrane region" description="Helical" evidence="9">
    <location>
        <begin position="166"/>
        <end position="187"/>
    </location>
</feature>
<dbReference type="InterPro" id="IPR003663">
    <property type="entry name" value="Sugar/inositol_transpt"/>
</dbReference>
<feature type="transmembrane region" description="Helical" evidence="9">
    <location>
        <begin position="123"/>
        <end position="146"/>
    </location>
</feature>
<dbReference type="NCBIfam" id="TIGR00879">
    <property type="entry name" value="SP"/>
    <property type="match status" value="1"/>
</dbReference>
<feature type="region of interest" description="Disordered" evidence="8">
    <location>
        <begin position="76"/>
        <end position="102"/>
    </location>
</feature>
<sequence>MAARAVDSDLTCYASELFGLFFLACLFPTQSSQSRAPSRHRPQPAAGDRASISPPYASVSAAPSFCFVERFRLQRPSPVPPRRRRASRRLQKRTPSGPMSTEWEGVEAKKPLLAAGNNRASSVWVVVASTTVAVAGSFVFGISVGYSSPSQEGIMRDLHLSLAEYSVFGSILTIGAMLGAIVSGTIADRVGRRCAMAISDVFCILGYLLIVFSKNSVWLDLGRLSIGCGIGLLSYVVPVYISEITPKNLRGRFAAVNQLMICCGASLAYALGTCITWRTLAIVGVTPCLLQLVGLLVIPESPRWLAKIGHSGALEEALQKLRGKETDISEEAADIKDFTEKLQHLPQSKMLDLFQKDYIHAVTVGVGLMVLQQFGGVNAICFYASEIFVSAGFSSGNTGMLAMVAVQIPMTALGVLLLDKAGRRPLLMVSAAGTCLGCLLVGLSFLSKEHHWAKDLNVALALTGILIFSGSFSLGMGGIPWVIMSEIFPIHMKGSAGSLVTLVSWLGSWIVSYAFNFLLLWSSYGTFFMFASICGLTVVFVERLVPETKGRTLEEIQASMNSSLAPVSSGINRAA</sequence>
<feature type="transmembrane region" description="Helical" evidence="9">
    <location>
        <begin position="358"/>
        <end position="385"/>
    </location>
</feature>
<feature type="transmembrane region" description="Helical" evidence="9">
    <location>
        <begin position="277"/>
        <end position="298"/>
    </location>
</feature>
<evidence type="ECO:0000313" key="12">
    <source>
        <dbReference type="Proteomes" id="UP000280104"/>
    </source>
</evidence>
<feature type="region of interest" description="Disordered" evidence="8">
    <location>
        <begin position="32"/>
        <end position="54"/>
    </location>
</feature>
<evidence type="ECO:0000313" key="11">
    <source>
        <dbReference type="EMBL" id="SPT15787.1"/>
    </source>
</evidence>
<evidence type="ECO:0000259" key="10">
    <source>
        <dbReference type="PROSITE" id="PS50850"/>
    </source>
</evidence>
<comment type="subcellular location">
    <subcellularLocation>
        <location evidence="1">Membrane</location>
        <topology evidence="1">Multi-pass membrane protein</topology>
    </subcellularLocation>
</comment>
<keyword evidence="6 9" id="KW-0472">Membrane</keyword>
<dbReference type="InterPro" id="IPR050549">
    <property type="entry name" value="MFS_Trehalose_Transporter"/>
</dbReference>
<dbReference type="PANTHER" id="PTHR48021:SF25">
    <property type="entry name" value="SUGAR TRANSPORTER ERD6-LIKE 5"/>
    <property type="match status" value="1"/>
</dbReference>
<dbReference type="PRINTS" id="PR00171">
    <property type="entry name" value="SUGRTRNSPORT"/>
</dbReference>
<evidence type="ECO:0000256" key="8">
    <source>
        <dbReference type="SAM" id="MobiDB-lite"/>
    </source>
</evidence>
<feature type="compositionally biased region" description="Basic residues" evidence="8">
    <location>
        <begin position="81"/>
        <end position="92"/>
    </location>
</feature>
<dbReference type="Proteomes" id="UP000280104">
    <property type="component" value="Chromosome II"/>
</dbReference>
<dbReference type="InterPro" id="IPR020846">
    <property type="entry name" value="MFS_dom"/>
</dbReference>
<evidence type="ECO:0000256" key="2">
    <source>
        <dbReference type="ARBA" id="ARBA00010992"/>
    </source>
</evidence>
<dbReference type="InterPro" id="IPR044775">
    <property type="entry name" value="MFS_ERD6/Tret1-like"/>
</dbReference>
<dbReference type="AlphaFoldDB" id="A0A7H4LAZ9"/>
<dbReference type="InterPro" id="IPR005829">
    <property type="entry name" value="Sugar_transporter_CS"/>
</dbReference>
<feature type="transmembrane region" description="Helical" evidence="9">
    <location>
        <begin position="425"/>
        <end position="446"/>
    </location>
</feature>
<keyword evidence="4 9" id="KW-0812">Transmembrane</keyword>
<dbReference type="PANTHER" id="PTHR48021">
    <property type="match status" value="1"/>
</dbReference>
<dbReference type="SUPFAM" id="SSF103473">
    <property type="entry name" value="MFS general substrate transporter"/>
    <property type="match status" value="1"/>
</dbReference>
<keyword evidence="3" id="KW-0762">Sugar transport</keyword>
<dbReference type="CDD" id="cd17358">
    <property type="entry name" value="MFS_GLUT6_8_Class3_like"/>
    <property type="match status" value="1"/>
</dbReference>
<organism evidence="11 12">
    <name type="scientific">Triticum aestivum</name>
    <name type="common">Wheat</name>
    <dbReference type="NCBI Taxonomy" id="4565"/>
    <lineage>
        <taxon>Eukaryota</taxon>
        <taxon>Viridiplantae</taxon>
        <taxon>Streptophyta</taxon>
        <taxon>Embryophyta</taxon>
        <taxon>Tracheophyta</taxon>
        <taxon>Spermatophyta</taxon>
        <taxon>Magnoliopsida</taxon>
        <taxon>Liliopsida</taxon>
        <taxon>Poales</taxon>
        <taxon>Poaceae</taxon>
        <taxon>BOP clade</taxon>
        <taxon>Pooideae</taxon>
        <taxon>Triticodae</taxon>
        <taxon>Triticeae</taxon>
        <taxon>Triticinae</taxon>
        <taxon>Triticum</taxon>
    </lineage>
</organism>
<dbReference type="PROSITE" id="PS00216">
    <property type="entry name" value="SUGAR_TRANSPORT_1"/>
    <property type="match status" value="2"/>
</dbReference>
<reference evidence="11 12" key="1">
    <citation type="submission" date="2018-05" db="EMBL/GenBank/DDBJ databases">
        <authorList>
            <person name="Thind KAUR A."/>
        </authorList>
    </citation>
    <scope>NUCLEOTIDE SEQUENCE [LARGE SCALE GENOMIC DNA]</scope>
</reference>
<feature type="transmembrane region" description="Helical" evidence="9">
    <location>
        <begin position="496"/>
        <end position="515"/>
    </location>
</feature>
<dbReference type="InterPro" id="IPR005828">
    <property type="entry name" value="MFS_sugar_transport-like"/>
</dbReference>
<feature type="transmembrane region" description="Helical" evidence="9">
    <location>
        <begin position="458"/>
        <end position="484"/>
    </location>
</feature>
<name>A0A7H4LAZ9_WHEAT</name>
<dbReference type="FunFam" id="1.20.1250.20:FF:000043">
    <property type="entry name" value="sugar transporter ERD6-like 6"/>
    <property type="match status" value="1"/>
</dbReference>
<evidence type="ECO:0000256" key="1">
    <source>
        <dbReference type="ARBA" id="ARBA00004141"/>
    </source>
</evidence>
<feature type="transmembrane region" description="Helical" evidence="9">
    <location>
        <begin position="224"/>
        <end position="241"/>
    </location>
</feature>
<evidence type="ECO:0000256" key="9">
    <source>
        <dbReference type="SAM" id="Phobius"/>
    </source>
</evidence>
<dbReference type="Gene3D" id="1.20.1250.20">
    <property type="entry name" value="MFS general substrate transporter like domains"/>
    <property type="match status" value="1"/>
</dbReference>
<dbReference type="EMBL" id="LS480641">
    <property type="protein sequence ID" value="SPT15787.1"/>
    <property type="molecule type" value="Genomic_DNA"/>
</dbReference>
<evidence type="ECO:0000256" key="6">
    <source>
        <dbReference type="ARBA" id="ARBA00023136"/>
    </source>
</evidence>
<comment type="similarity">
    <text evidence="2 7">Belongs to the major facilitator superfamily. Sugar transporter (TC 2.A.1.1) family.</text>
</comment>
<feature type="transmembrane region" description="Helical" evidence="9">
    <location>
        <begin position="397"/>
        <end position="418"/>
    </location>
</feature>
<proteinExistence type="inferred from homology"/>
<keyword evidence="5 9" id="KW-1133">Transmembrane helix</keyword>
<feature type="transmembrane region" description="Helical" evidence="9">
    <location>
        <begin position="521"/>
        <end position="541"/>
    </location>
</feature>